<evidence type="ECO:0000313" key="3">
    <source>
        <dbReference type="Proteomes" id="UP001208656"/>
    </source>
</evidence>
<dbReference type="Pfam" id="PF19767">
    <property type="entry name" value="DUF6254"/>
    <property type="match status" value="1"/>
</dbReference>
<dbReference type="RefSeq" id="WP_263061180.1">
    <property type="nucleotide sequence ID" value="NZ_JAOUSE010000008.1"/>
</dbReference>
<keyword evidence="3" id="KW-1185">Reference proteome</keyword>
<comment type="caution">
    <text evidence="2">The sequence shown here is derived from an EMBL/GenBank/DDBJ whole genome shotgun (WGS) entry which is preliminary data.</text>
</comment>
<dbReference type="InterPro" id="IPR046221">
    <property type="entry name" value="DUF6254"/>
</dbReference>
<name>A0ABT2WDI3_9BACI</name>
<reference evidence="2 3" key="1">
    <citation type="submission" date="2022-10" db="EMBL/GenBank/DDBJ databases">
        <title>Description of Fervidibacillus gen. nov. in the family Fervidibacillaceae fam. nov. with two species, Fervidibacillus albus sp. nov., and Fervidibacillus halotolerans sp. nov., isolated from tidal flat sediments.</title>
        <authorList>
            <person name="Kwon K.K."/>
            <person name="Yang S.-H."/>
        </authorList>
    </citation>
    <scope>NUCLEOTIDE SEQUENCE [LARGE SCALE GENOMIC DNA]</scope>
    <source>
        <strain evidence="2 3">DSM 23332</strain>
    </source>
</reference>
<proteinExistence type="predicted"/>
<feature type="compositionally biased region" description="Basic and acidic residues" evidence="1">
    <location>
        <begin position="27"/>
        <end position="43"/>
    </location>
</feature>
<dbReference type="EMBL" id="JAOUSE010000008">
    <property type="protein sequence ID" value="MCU9593739.1"/>
    <property type="molecule type" value="Genomic_DNA"/>
</dbReference>
<organism evidence="2 3">
    <name type="scientific">Pallidibacillus thermolactis</name>
    <dbReference type="NCBI Taxonomy" id="251051"/>
    <lineage>
        <taxon>Bacteria</taxon>
        <taxon>Bacillati</taxon>
        <taxon>Bacillota</taxon>
        <taxon>Bacilli</taxon>
        <taxon>Bacillales</taxon>
        <taxon>Bacillaceae</taxon>
        <taxon>Pallidibacillus</taxon>
    </lineage>
</organism>
<dbReference type="Proteomes" id="UP001208656">
    <property type="component" value="Unassembled WGS sequence"/>
</dbReference>
<evidence type="ECO:0000256" key="1">
    <source>
        <dbReference type="SAM" id="MobiDB-lite"/>
    </source>
</evidence>
<sequence length="43" mass="5126">MTWSKRTKRDRWRLRKTQNNPPHGKVKSFEELAEEAGKDKNGN</sequence>
<feature type="compositionally biased region" description="Basic residues" evidence="1">
    <location>
        <begin position="1"/>
        <end position="16"/>
    </location>
</feature>
<gene>
    <name evidence="2" type="ORF">OEV82_04610</name>
</gene>
<feature type="region of interest" description="Disordered" evidence="1">
    <location>
        <begin position="1"/>
        <end position="43"/>
    </location>
</feature>
<protein>
    <submittedName>
        <fullName evidence="2">DUF6254 family protein</fullName>
    </submittedName>
</protein>
<evidence type="ECO:0000313" key="2">
    <source>
        <dbReference type="EMBL" id="MCU9593739.1"/>
    </source>
</evidence>
<accession>A0ABT2WDI3</accession>